<organism evidence="2 3">
    <name type="scientific">Protopolystoma xenopodis</name>
    <dbReference type="NCBI Taxonomy" id="117903"/>
    <lineage>
        <taxon>Eukaryota</taxon>
        <taxon>Metazoa</taxon>
        <taxon>Spiralia</taxon>
        <taxon>Lophotrochozoa</taxon>
        <taxon>Platyhelminthes</taxon>
        <taxon>Monogenea</taxon>
        <taxon>Polyopisthocotylea</taxon>
        <taxon>Polystomatidea</taxon>
        <taxon>Polystomatidae</taxon>
        <taxon>Protopolystoma</taxon>
    </lineage>
</organism>
<evidence type="ECO:0000313" key="3">
    <source>
        <dbReference type="Proteomes" id="UP000784294"/>
    </source>
</evidence>
<sequence length="82" mass="8963">MAPVGVPSCLVVAREGPFNPAFVPTFVGALRLRARAQLRSGQRQPEEKDFQFSRGTSPAHRALHSLGRPKASVLNMLQSRLP</sequence>
<keyword evidence="3" id="KW-1185">Reference proteome</keyword>
<dbReference type="Proteomes" id="UP000784294">
    <property type="component" value="Unassembled WGS sequence"/>
</dbReference>
<evidence type="ECO:0000256" key="1">
    <source>
        <dbReference type="SAM" id="MobiDB-lite"/>
    </source>
</evidence>
<name>A0A3S5BUD8_9PLAT</name>
<accession>A0A3S5BUD8</accession>
<dbReference type="AlphaFoldDB" id="A0A3S5BUD8"/>
<gene>
    <name evidence="2" type="ORF">PXEA_LOCUS33868</name>
</gene>
<comment type="caution">
    <text evidence="2">The sequence shown here is derived from an EMBL/GenBank/DDBJ whole genome shotgun (WGS) entry which is preliminary data.</text>
</comment>
<proteinExistence type="predicted"/>
<feature type="region of interest" description="Disordered" evidence="1">
    <location>
        <begin position="38"/>
        <end position="65"/>
    </location>
</feature>
<protein>
    <submittedName>
        <fullName evidence="2">Uncharacterized protein</fullName>
    </submittedName>
</protein>
<dbReference type="EMBL" id="CAAALY010264859">
    <property type="protein sequence ID" value="VEL40428.1"/>
    <property type="molecule type" value="Genomic_DNA"/>
</dbReference>
<reference evidence="2" key="1">
    <citation type="submission" date="2018-11" db="EMBL/GenBank/DDBJ databases">
        <authorList>
            <consortium name="Pathogen Informatics"/>
        </authorList>
    </citation>
    <scope>NUCLEOTIDE SEQUENCE</scope>
</reference>
<evidence type="ECO:0000313" key="2">
    <source>
        <dbReference type="EMBL" id="VEL40428.1"/>
    </source>
</evidence>